<keyword evidence="2" id="KW-1185">Reference proteome</keyword>
<protein>
    <submittedName>
        <fullName evidence="1">Jg19536 protein</fullName>
    </submittedName>
</protein>
<proteinExistence type="predicted"/>
<evidence type="ECO:0000313" key="2">
    <source>
        <dbReference type="Proteomes" id="UP000838756"/>
    </source>
</evidence>
<name>A0A8S4R437_9NEOP</name>
<reference evidence="1" key="1">
    <citation type="submission" date="2022-03" db="EMBL/GenBank/DDBJ databases">
        <authorList>
            <person name="Lindestad O."/>
        </authorList>
    </citation>
    <scope>NUCLEOTIDE SEQUENCE</scope>
</reference>
<gene>
    <name evidence="1" type="primary">jg19536</name>
    <name evidence="1" type="ORF">PAEG_LOCUS9820</name>
</gene>
<evidence type="ECO:0000313" key="1">
    <source>
        <dbReference type="EMBL" id="CAH2230630.1"/>
    </source>
</evidence>
<dbReference type="Proteomes" id="UP000838756">
    <property type="component" value="Unassembled WGS sequence"/>
</dbReference>
<sequence length="233" mass="25775">MWESSAGVRDKGEVTVINGGISIRGRPRHLAPIHYEDGPRDPHRARTTPHPLGASMQQVRAQFLSCKEFRKTTHLNYLAAPNFPASRFQTTFYETPKRSAPLSFGTATGENELYLRAIKSSLDGWNSNILGKRVGINFLWGQTVRRRARAPLSHGGGCGEGGGGGRGGAGSLGGAHIVSVYHSHVTKFSPHRETLLTSTEHVAFDITYTYEYLHNCRVSRLLRKLIADTFEFQ</sequence>
<accession>A0A8S4R437</accession>
<organism evidence="1 2">
    <name type="scientific">Pararge aegeria aegeria</name>
    <dbReference type="NCBI Taxonomy" id="348720"/>
    <lineage>
        <taxon>Eukaryota</taxon>
        <taxon>Metazoa</taxon>
        <taxon>Ecdysozoa</taxon>
        <taxon>Arthropoda</taxon>
        <taxon>Hexapoda</taxon>
        <taxon>Insecta</taxon>
        <taxon>Pterygota</taxon>
        <taxon>Neoptera</taxon>
        <taxon>Endopterygota</taxon>
        <taxon>Lepidoptera</taxon>
        <taxon>Glossata</taxon>
        <taxon>Ditrysia</taxon>
        <taxon>Papilionoidea</taxon>
        <taxon>Nymphalidae</taxon>
        <taxon>Satyrinae</taxon>
        <taxon>Satyrini</taxon>
        <taxon>Parargina</taxon>
        <taxon>Pararge</taxon>
    </lineage>
</organism>
<dbReference type="OrthoDB" id="7437257at2759"/>
<comment type="caution">
    <text evidence="1">The sequence shown here is derived from an EMBL/GenBank/DDBJ whole genome shotgun (WGS) entry which is preliminary data.</text>
</comment>
<dbReference type="AlphaFoldDB" id="A0A8S4R437"/>
<dbReference type="EMBL" id="CAKXAJ010024819">
    <property type="protein sequence ID" value="CAH2230630.1"/>
    <property type="molecule type" value="Genomic_DNA"/>
</dbReference>